<dbReference type="Proteomes" id="UP001239111">
    <property type="component" value="Chromosome 3"/>
</dbReference>
<sequence>MDAYTYEVAGYSSDDEVHHQSDNQDEFQALPNPHGYDSDDTDEEDVEATKAGKKKGTRAKKYNWAEKLLLAKLVGQVSDIIENVSSNNNIFAEKKKRAWEAITEHYAVLSPDYNITEERTEAQLRRCWARIKFKYRKEDSDAQFKKLMAKTGNLRIEKDDKMLSKALLYGEVRKAVPTIDFTLNNRFDSTGQVEGLQDSYIEEEHDLDTGCVSVARPGPSSEIHVPVEFTCSSKTSPTKEIGSRYKHPSSNTSMRVKIPPVPSEVQRDLVQRQVQKVLNNKANIQIMRESTTKSNKENNTARAERSPLKNVSNLKRTSTSQIAPDILGQRLDNIPDLQGSRTKKRKSASDVRIEFESRTKKQDAGDLLFEIRQIKIEAASRELGYWTNLEKASELEVQARETELHAKTWAVRVERMKYQYWQQKKLIELGSECPEDPSE</sequence>
<accession>A0ACC2NG22</accession>
<comment type="caution">
    <text evidence="1">The sequence shown here is derived from an EMBL/GenBank/DDBJ whole genome shotgun (WGS) entry which is preliminary data.</text>
</comment>
<evidence type="ECO:0000313" key="1">
    <source>
        <dbReference type="EMBL" id="KAJ8670034.1"/>
    </source>
</evidence>
<organism evidence="1 2">
    <name type="scientific">Eretmocerus hayati</name>
    <dbReference type="NCBI Taxonomy" id="131215"/>
    <lineage>
        <taxon>Eukaryota</taxon>
        <taxon>Metazoa</taxon>
        <taxon>Ecdysozoa</taxon>
        <taxon>Arthropoda</taxon>
        <taxon>Hexapoda</taxon>
        <taxon>Insecta</taxon>
        <taxon>Pterygota</taxon>
        <taxon>Neoptera</taxon>
        <taxon>Endopterygota</taxon>
        <taxon>Hymenoptera</taxon>
        <taxon>Apocrita</taxon>
        <taxon>Proctotrupomorpha</taxon>
        <taxon>Chalcidoidea</taxon>
        <taxon>Aphelinidae</taxon>
        <taxon>Aphelininae</taxon>
        <taxon>Eretmocerus</taxon>
    </lineage>
</organism>
<dbReference type="EMBL" id="CM056743">
    <property type="protein sequence ID" value="KAJ8670034.1"/>
    <property type="molecule type" value="Genomic_DNA"/>
</dbReference>
<proteinExistence type="predicted"/>
<gene>
    <name evidence="1" type="ORF">QAD02_001293</name>
</gene>
<reference evidence="1" key="1">
    <citation type="submission" date="2023-04" db="EMBL/GenBank/DDBJ databases">
        <title>A chromosome-level genome assembly of the parasitoid wasp Eretmocerus hayati.</title>
        <authorList>
            <person name="Zhong Y."/>
            <person name="Liu S."/>
            <person name="Liu Y."/>
        </authorList>
    </citation>
    <scope>NUCLEOTIDE SEQUENCE</scope>
    <source>
        <strain evidence="1">ZJU_SS_LIU_2023</strain>
    </source>
</reference>
<protein>
    <submittedName>
        <fullName evidence="1">Uncharacterized protein</fullName>
    </submittedName>
</protein>
<evidence type="ECO:0000313" key="2">
    <source>
        <dbReference type="Proteomes" id="UP001239111"/>
    </source>
</evidence>
<name>A0ACC2NG22_9HYME</name>
<keyword evidence="2" id="KW-1185">Reference proteome</keyword>